<keyword evidence="1" id="KW-0040">ANK repeat</keyword>
<dbReference type="PROSITE" id="PS50088">
    <property type="entry name" value="ANK_REPEAT"/>
    <property type="match status" value="1"/>
</dbReference>
<dbReference type="STRING" id="1149755.A0A2J6QX56"/>
<feature type="repeat" description="ANK" evidence="1">
    <location>
        <begin position="309"/>
        <end position="341"/>
    </location>
</feature>
<organism evidence="3 4">
    <name type="scientific">Hyaloscypha variabilis (strain UAMH 11265 / GT02V1 / F)</name>
    <name type="common">Meliniomyces variabilis</name>
    <dbReference type="NCBI Taxonomy" id="1149755"/>
    <lineage>
        <taxon>Eukaryota</taxon>
        <taxon>Fungi</taxon>
        <taxon>Dikarya</taxon>
        <taxon>Ascomycota</taxon>
        <taxon>Pezizomycotina</taxon>
        <taxon>Leotiomycetes</taxon>
        <taxon>Helotiales</taxon>
        <taxon>Hyaloscyphaceae</taxon>
        <taxon>Hyaloscypha</taxon>
        <taxon>Hyaloscypha variabilis</taxon>
    </lineage>
</organism>
<dbReference type="Gene3D" id="1.25.40.20">
    <property type="entry name" value="Ankyrin repeat-containing domain"/>
    <property type="match status" value="2"/>
</dbReference>
<dbReference type="Pfam" id="PF12796">
    <property type="entry name" value="Ank_2"/>
    <property type="match status" value="1"/>
</dbReference>
<keyword evidence="4" id="KW-1185">Reference proteome</keyword>
<feature type="compositionally biased region" description="Basic and acidic residues" evidence="2">
    <location>
        <begin position="158"/>
        <end position="169"/>
    </location>
</feature>
<accession>A0A2J6QX56</accession>
<sequence length="409" mass="45577">MCAPPSYLIALIKLGANIHVVNNAGETFMHLLKPEVLTHCDDLCYLFELLRIQGFNFRQLDHLGQSPFHILLRPWINQDTLRKIITQMDGLPIHRHISTARDCFGYTVVEQLNLCGTDLGINVDHAILSLSCETDNSISKSKGLQTRLAESSTKKHHSLDEESSRNYENHPHLTTVNDLFLYEQHVDYWRNILTAKDSPWYEDSNGRNGLHCLAAASLVTPEKPLPATLLSQLESLKDMGEGDKTSDRISFIKSLINVGVDPNNHDNDGNTPFMAFITHHDSTETDDCTTRILSCLLEAGSDIHRRNRHGETALHLSVKLGRRAATKYLLASGANILARTRSGLGILELGHKHSLNCKQDENLFAQIMLCMSLVATCGAVSEPSIIDEWGTPGLRDVANKLLSQEASSW</sequence>
<dbReference type="PROSITE" id="PS50297">
    <property type="entry name" value="ANK_REP_REGION"/>
    <property type="match status" value="1"/>
</dbReference>
<dbReference type="Proteomes" id="UP000235786">
    <property type="component" value="Unassembled WGS sequence"/>
</dbReference>
<dbReference type="InterPro" id="IPR002110">
    <property type="entry name" value="Ankyrin_rpt"/>
</dbReference>
<evidence type="ECO:0000313" key="3">
    <source>
        <dbReference type="EMBL" id="PMD30843.1"/>
    </source>
</evidence>
<evidence type="ECO:0000313" key="4">
    <source>
        <dbReference type="Proteomes" id="UP000235786"/>
    </source>
</evidence>
<gene>
    <name evidence="3" type="ORF">L207DRAFT_519947</name>
</gene>
<dbReference type="InterPro" id="IPR052391">
    <property type="entry name" value="E3_Ligase-Neurotoxin"/>
</dbReference>
<dbReference type="SMART" id="SM00248">
    <property type="entry name" value="ANK"/>
    <property type="match status" value="3"/>
</dbReference>
<feature type="region of interest" description="Disordered" evidence="2">
    <location>
        <begin position="143"/>
        <end position="169"/>
    </location>
</feature>
<protein>
    <submittedName>
        <fullName evidence="3">Ankyrin</fullName>
    </submittedName>
</protein>
<dbReference type="PANTHER" id="PTHR24133:SF40">
    <property type="entry name" value="ANKYRIN REPEAT DOMAIN 44"/>
    <property type="match status" value="1"/>
</dbReference>
<dbReference type="PANTHER" id="PTHR24133">
    <property type="entry name" value="ANKYRIN DOMAIN-CONTAINING"/>
    <property type="match status" value="1"/>
</dbReference>
<dbReference type="OrthoDB" id="194358at2759"/>
<reference evidence="3 4" key="1">
    <citation type="submission" date="2016-04" db="EMBL/GenBank/DDBJ databases">
        <title>A degradative enzymes factory behind the ericoid mycorrhizal symbiosis.</title>
        <authorList>
            <consortium name="DOE Joint Genome Institute"/>
            <person name="Martino E."/>
            <person name="Morin E."/>
            <person name="Grelet G."/>
            <person name="Kuo A."/>
            <person name="Kohler A."/>
            <person name="Daghino S."/>
            <person name="Barry K."/>
            <person name="Choi C."/>
            <person name="Cichocki N."/>
            <person name="Clum A."/>
            <person name="Copeland A."/>
            <person name="Hainaut M."/>
            <person name="Haridas S."/>
            <person name="Labutti K."/>
            <person name="Lindquist E."/>
            <person name="Lipzen A."/>
            <person name="Khouja H.-R."/>
            <person name="Murat C."/>
            <person name="Ohm R."/>
            <person name="Olson A."/>
            <person name="Spatafora J."/>
            <person name="Veneault-Fourrey C."/>
            <person name="Henrissat B."/>
            <person name="Grigoriev I."/>
            <person name="Martin F."/>
            <person name="Perotto S."/>
        </authorList>
    </citation>
    <scope>NUCLEOTIDE SEQUENCE [LARGE SCALE GENOMIC DNA]</scope>
    <source>
        <strain evidence="3 4">F</strain>
    </source>
</reference>
<name>A0A2J6QX56_HYAVF</name>
<dbReference type="EMBL" id="KZ613965">
    <property type="protein sequence ID" value="PMD30843.1"/>
    <property type="molecule type" value="Genomic_DNA"/>
</dbReference>
<evidence type="ECO:0000256" key="1">
    <source>
        <dbReference type="PROSITE-ProRule" id="PRU00023"/>
    </source>
</evidence>
<dbReference type="InterPro" id="IPR036770">
    <property type="entry name" value="Ankyrin_rpt-contain_sf"/>
</dbReference>
<dbReference type="AlphaFoldDB" id="A0A2J6QX56"/>
<dbReference type="SUPFAM" id="SSF48403">
    <property type="entry name" value="Ankyrin repeat"/>
    <property type="match status" value="1"/>
</dbReference>
<evidence type="ECO:0000256" key="2">
    <source>
        <dbReference type="SAM" id="MobiDB-lite"/>
    </source>
</evidence>
<proteinExistence type="predicted"/>